<dbReference type="SMART" id="SM00220">
    <property type="entry name" value="S_TKc"/>
    <property type="match status" value="1"/>
</dbReference>
<feature type="domain" description="Protein kinase" evidence="5">
    <location>
        <begin position="1"/>
        <end position="239"/>
    </location>
</feature>
<keyword evidence="3 6" id="KW-0418">Kinase</keyword>
<evidence type="ECO:0000256" key="1">
    <source>
        <dbReference type="ARBA" id="ARBA00022679"/>
    </source>
</evidence>
<evidence type="ECO:0000313" key="7">
    <source>
        <dbReference type="Proteomes" id="UP000064967"/>
    </source>
</evidence>
<dbReference type="GO" id="GO:0005524">
    <property type="term" value="F:ATP binding"/>
    <property type="evidence" value="ECO:0007669"/>
    <property type="project" value="UniProtKB-KW"/>
</dbReference>
<dbReference type="Pfam" id="PF00069">
    <property type="entry name" value="Pkinase"/>
    <property type="match status" value="1"/>
</dbReference>
<dbReference type="InterPro" id="IPR011009">
    <property type="entry name" value="Kinase-like_dom_sf"/>
</dbReference>
<keyword evidence="7" id="KW-1185">Reference proteome</keyword>
<name>A0A0K1Q2K5_9BACT</name>
<accession>A0A0K1Q2K5</accession>
<keyword evidence="2" id="KW-0547">Nucleotide-binding</keyword>
<dbReference type="KEGG" id="llu:AKJ09_06626"/>
<evidence type="ECO:0000256" key="3">
    <source>
        <dbReference type="ARBA" id="ARBA00022777"/>
    </source>
</evidence>
<dbReference type="EMBL" id="CP012333">
    <property type="protein sequence ID" value="AKU99962.1"/>
    <property type="molecule type" value="Genomic_DNA"/>
</dbReference>
<reference evidence="6 7" key="1">
    <citation type="submission" date="2015-08" db="EMBL/GenBank/DDBJ databases">
        <authorList>
            <person name="Babu N.S."/>
            <person name="Beckwith C.J."/>
            <person name="Beseler K.G."/>
            <person name="Brison A."/>
            <person name="Carone J.V."/>
            <person name="Caskin T.P."/>
            <person name="Diamond M."/>
            <person name="Durham M.E."/>
            <person name="Foxe J.M."/>
            <person name="Go M."/>
            <person name="Henderson B.A."/>
            <person name="Jones I.B."/>
            <person name="McGettigan J.A."/>
            <person name="Micheletti S.J."/>
            <person name="Nasrallah M.E."/>
            <person name="Ortiz D."/>
            <person name="Piller C.R."/>
            <person name="Privatt S.R."/>
            <person name="Schneider S.L."/>
            <person name="Sharp S."/>
            <person name="Smith T.C."/>
            <person name="Stanton J.D."/>
            <person name="Ullery H.E."/>
            <person name="Wilson R.J."/>
            <person name="Serrano M.G."/>
            <person name="Buck G."/>
            <person name="Lee V."/>
            <person name="Wang Y."/>
            <person name="Carvalho R."/>
            <person name="Voegtly L."/>
            <person name="Shi R."/>
            <person name="Duckworth R."/>
            <person name="Johnson A."/>
            <person name="Loviza R."/>
            <person name="Walstead R."/>
            <person name="Shah Z."/>
            <person name="Kiflezghi M."/>
            <person name="Wade K."/>
            <person name="Ball S.L."/>
            <person name="Bradley K.W."/>
            <person name="Asai D.J."/>
            <person name="Bowman C.A."/>
            <person name="Russell D.A."/>
            <person name="Pope W.H."/>
            <person name="Jacobs-Sera D."/>
            <person name="Hendrix R.W."/>
            <person name="Hatfull G.F."/>
        </authorList>
    </citation>
    <scope>NUCLEOTIDE SEQUENCE [LARGE SCALE GENOMIC DNA]</scope>
    <source>
        <strain evidence="6 7">DSM 27648</strain>
    </source>
</reference>
<dbReference type="GO" id="GO:0004674">
    <property type="term" value="F:protein serine/threonine kinase activity"/>
    <property type="evidence" value="ECO:0007669"/>
    <property type="project" value="UniProtKB-KW"/>
</dbReference>
<dbReference type="STRING" id="1391654.AKJ09_06626"/>
<proteinExistence type="predicted"/>
<dbReference type="RefSeq" id="WP_169927992.1">
    <property type="nucleotide sequence ID" value="NZ_CP012333.1"/>
</dbReference>
<dbReference type="Proteomes" id="UP000064967">
    <property type="component" value="Chromosome"/>
</dbReference>
<gene>
    <name evidence="6" type="ORF">AKJ09_06626</name>
</gene>
<organism evidence="6 7">
    <name type="scientific">Labilithrix luteola</name>
    <dbReference type="NCBI Taxonomy" id="1391654"/>
    <lineage>
        <taxon>Bacteria</taxon>
        <taxon>Pseudomonadati</taxon>
        <taxon>Myxococcota</taxon>
        <taxon>Polyangia</taxon>
        <taxon>Polyangiales</taxon>
        <taxon>Labilitrichaceae</taxon>
        <taxon>Labilithrix</taxon>
    </lineage>
</organism>
<dbReference type="SUPFAM" id="SSF56112">
    <property type="entry name" value="Protein kinase-like (PK-like)"/>
    <property type="match status" value="1"/>
</dbReference>
<keyword evidence="1" id="KW-0808">Transferase</keyword>
<dbReference type="Gene3D" id="1.10.510.10">
    <property type="entry name" value="Transferase(Phosphotransferase) domain 1"/>
    <property type="match status" value="1"/>
</dbReference>
<dbReference type="PANTHER" id="PTHR43289">
    <property type="entry name" value="MITOGEN-ACTIVATED PROTEIN KINASE KINASE KINASE 20-RELATED"/>
    <property type="match status" value="1"/>
</dbReference>
<protein>
    <submittedName>
        <fullName evidence="6">Serine/threonine protein kinase</fullName>
    </submittedName>
</protein>
<dbReference type="InterPro" id="IPR000719">
    <property type="entry name" value="Prot_kinase_dom"/>
</dbReference>
<keyword evidence="6" id="KW-0723">Serine/threonine-protein kinase</keyword>
<dbReference type="PANTHER" id="PTHR43289:SF34">
    <property type="entry name" value="SERINE_THREONINE-PROTEIN KINASE YBDM-RELATED"/>
    <property type="match status" value="1"/>
</dbReference>
<evidence type="ECO:0000259" key="5">
    <source>
        <dbReference type="PROSITE" id="PS50011"/>
    </source>
</evidence>
<evidence type="ECO:0000313" key="6">
    <source>
        <dbReference type="EMBL" id="AKU99962.1"/>
    </source>
</evidence>
<sequence length="239" mass="25174">MLEKRLSSRELAEPEAWTAIRHEAFLLTALGGRSTPTLLASGEDARGPWLRMARVPFPTLAQRLESASGPLESSWLERATRASFAALATLHEATDARGGLAVVHGDVSPANLAIDDEGRTATLLDLGLATFRDAPRRDGAFRGTLAYAAPEVARGEPPTVRSDLFALAATLLHGVTFAISRRGTTAAALLLNAAEVPILSPELRKIAERGPGHAAIVACLAHDAEARPASARDVVLALA</sequence>
<keyword evidence="4" id="KW-0067">ATP-binding</keyword>
<dbReference type="PROSITE" id="PS50011">
    <property type="entry name" value="PROTEIN_KINASE_DOM"/>
    <property type="match status" value="1"/>
</dbReference>
<dbReference type="AlphaFoldDB" id="A0A0K1Q2K5"/>
<evidence type="ECO:0000256" key="4">
    <source>
        <dbReference type="ARBA" id="ARBA00022840"/>
    </source>
</evidence>
<evidence type="ECO:0000256" key="2">
    <source>
        <dbReference type="ARBA" id="ARBA00022741"/>
    </source>
</evidence>